<sequence>MTGSAEVLRALKPLANLQAGVVTREQAQAHGVSPRVVSRLIDEGLWRRLERGVFLTADVEPSFVARVWAGTLLGGDVARAADLAAARLHGLADEDPPRITVLVPHGRRPAARSGYEFVRERPGVRGRSVGAPPRTTVEDTVLDLSATARPEDVVGWVTLAVERRRTTSRRLLRALEGRGRHPRRDLLEGLLADVAVGVRSPLEMTYLRDVERAHGLDALVSRQVPSRLHKAVRDVCYVEFGVVVELDGRLGHTELGRFRDMDRDNDASLDGLLTLRFGATDLHGRPCAVAAKVALALRQRGWSGLPTRCHRCRSLPATHWG</sequence>
<reference evidence="3" key="1">
    <citation type="submission" date="2016-10" db="EMBL/GenBank/DDBJ databases">
        <authorList>
            <person name="Varghese N."/>
            <person name="Submissions S."/>
        </authorList>
    </citation>
    <scope>NUCLEOTIDE SEQUENCE [LARGE SCALE GENOMIC DNA]</scope>
    <source>
        <strain evidence="3">DSM 21743</strain>
    </source>
</reference>
<dbReference type="OrthoDB" id="5146042at2"/>
<protein>
    <submittedName>
        <fullName evidence="2">Transcriptional regulator, predicted component of viral defense system</fullName>
    </submittedName>
</protein>
<feature type="domain" description="AbiEi antitoxin N-terminal" evidence="1">
    <location>
        <begin position="10"/>
        <end position="55"/>
    </location>
</feature>
<dbReference type="EMBL" id="LT629799">
    <property type="protein sequence ID" value="SDU80255.1"/>
    <property type="molecule type" value="Genomic_DNA"/>
</dbReference>
<evidence type="ECO:0000313" key="3">
    <source>
        <dbReference type="Proteomes" id="UP000198825"/>
    </source>
</evidence>
<dbReference type="RefSeq" id="WP_091072307.1">
    <property type="nucleotide sequence ID" value="NZ_LT629799.1"/>
</dbReference>
<name>A0A1H2LHN6_9ACTN</name>
<dbReference type="STRING" id="546874.SAMN04488544_0147"/>
<organism evidence="2 3">
    <name type="scientific">Microlunatus sagamiharensis</name>
    <dbReference type="NCBI Taxonomy" id="546874"/>
    <lineage>
        <taxon>Bacteria</taxon>
        <taxon>Bacillati</taxon>
        <taxon>Actinomycetota</taxon>
        <taxon>Actinomycetes</taxon>
        <taxon>Propionibacteriales</taxon>
        <taxon>Propionibacteriaceae</taxon>
        <taxon>Microlunatus</taxon>
    </lineage>
</organism>
<dbReference type="Proteomes" id="UP000198825">
    <property type="component" value="Chromosome I"/>
</dbReference>
<evidence type="ECO:0000313" key="2">
    <source>
        <dbReference type="EMBL" id="SDU80255.1"/>
    </source>
</evidence>
<evidence type="ECO:0000259" key="1">
    <source>
        <dbReference type="Pfam" id="PF13338"/>
    </source>
</evidence>
<dbReference type="AlphaFoldDB" id="A0A1H2LHN6"/>
<accession>A0A1H2LHN6</accession>
<dbReference type="InterPro" id="IPR025159">
    <property type="entry name" value="AbiEi_N"/>
</dbReference>
<keyword evidence="3" id="KW-1185">Reference proteome</keyword>
<proteinExistence type="predicted"/>
<gene>
    <name evidence="2" type="ORF">SAMN04488544_0147</name>
</gene>
<dbReference type="Pfam" id="PF13338">
    <property type="entry name" value="AbiEi_4"/>
    <property type="match status" value="1"/>
</dbReference>